<comment type="catalytic activity">
    <reaction evidence="4">
        <text>(S)-ureidoglycolate = urea + glyoxylate</text>
        <dbReference type="Rhea" id="RHEA:11304"/>
        <dbReference type="ChEBI" id="CHEBI:16199"/>
        <dbReference type="ChEBI" id="CHEBI:36655"/>
        <dbReference type="ChEBI" id="CHEBI:57296"/>
        <dbReference type="EC" id="4.3.2.3"/>
    </reaction>
</comment>
<dbReference type="PANTHER" id="PTHR21221:SF1">
    <property type="entry name" value="UREIDOGLYCOLATE LYASE"/>
    <property type="match status" value="1"/>
</dbReference>
<dbReference type="eggNOG" id="ENOG502S1JQ">
    <property type="taxonomic scope" value="Eukaryota"/>
</dbReference>
<proteinExistence type="predicted"/>
<evidence type="ECO:0000256" key="2">
    <source>
        <dbReference type="ARBA" id="ARBA00022631"/>
    </source>
</evidence>
<keyword evidence="7" id="KW-1185">Reference proteome</keyword>
<dbReference type="AlphaFoldDB" id="G0S9L7"/>
<dbReference type="CDD" id="cd20298">
    <property type="entry name" value="cupin_UAH"/>
    <property type="match status" value="1"/>
</dbReference>
<keyword evidence="2" id="KW-0659">Purine metabolism</keyword>
<dbReference type="Gene3D" id="2.60.120.480">
    <property type="entry name" value="Ureidoglycolate hydrolase"/>
    <property type="match status" value="1"/>
</dbReference>
<dbReference type="InterPro" id="IPR047233">
    <property type="entry name" value="UAH_cupin"/>
</dbReference>
<dbReference type="InterPro" id="IPR011051">
    <property type="entry name" value="RmlC_Cupin_sf"/>
</dbReference>
<dbReference type="GO" id="GO:0006144">
    <property type="term" value="P:purine nucleobase metabolic process"/>
    <property type="evidence" value="ECO:0007669"/>
    <property type="project" value="UniProtKB-KW"/>
</dbReference>
<dbReference type="PANTHER" id="PTHR21221">
    <property type="entry name" value="UREIDOGLYCOLATE HYDROLASE"/>
    <property type="match status" value="1"/>
</dbReference>
<dbReference type="Proteomes" id="UP000008066">
    <property type="component" value="Unassembled WGS sequence"/>
</dbReference>
<dbReference type="SUPFAM" id="SSF51182">
    <property type="entry name" value="RmlC-like cupins"/>
    <property type="match status" value="1"/>
</dbReference>
<keyword evidence="3" id="KW-0456">Lyase</keyword>
<accession>G0S9L7</accession>
<dbReference type="GO" id="GO:0000256">
    <property type="term" value="P:allantoin catabolic process"/>
    <property type="evidence" value="ECO:0007669"/>
    <property type="project" value="InterPro"/>
</dbReference>
<dbReference type="GO" id="GO:0004848">
    <property type="term" value="F:ureidoglycolate hydrolase activity"/>
    <property type="evidence" value="ECO:0007669"/>
    <property type="project" value="InterPro"/>
</dbReference>
<dbReference type="GeneID" id="18258672"/>
<name>G0S9L7_CHATD</name>
<evidence type="ECO:0008006" key="8">
    <source>
        <dbReference type="Google" id="ProtNLM"/>
    </source>
</evidence>
<organism evidence="7">
    <name type="scientific">Chaetomium thermophilum (strain DSM 1495 / CBS 144.50 / IMI 039719)</name>
    <name type="common">Thermochaetoides thermophila</name>
    <dbReference type="NCBI Taxonomy" id="759272"/>
    <lineage>
        <taxon>Eukaryota</taxon>
        <taxon>Fungi</taxon>
        <taxon>Dikarya</taxon>
        <taxon>Ascomycota</taxon>
        <taxon>Pezizomycotina</taxon>
        <taxon>Sordariomycetes</taxon>
        <taxon>Sordariomycetidae</taxon>
        <taxon>Sordariales</taxon>
        <taxon>Chaetomiaceae</taxon>
        <taxon>Thermochaetoides</taxon>
    </lineage>
</organism>
<evidence type="ECO:0000256" key="5">
    <source>
        <dbReference type="SAM" id="MobiDB-lite"/>
    </source>
</evidence>
<reference evidence="6 7" key="1">
    <citation type="journal article" date="2011" name="Cell">
        <title>Insight into structure and assembly of the nuclear pore complex by utilizing the genome of a eukaryotic thermophile.</title>
        <authorList>
            <person name="Amlacher S."/>
            <person name="Sarges P."/>
            <person name="Flemming D."/>
            <person name="van Noort V."/>
            <person name="Kunze R."/>
            <person name="Devos D.P."/>
            <person name="Arumugam M."/>
            <person name="Bork P."/>
            <person name="Hurt E."/>
        </authorList>
    </citation>
    <scope>NUCLEOTIDE SEQUENCE [LARGE SCALE GENOMIC DNA]</scope>
    <source>
        <strain evidence="7">DSM 1495 / CBS 144.50 / IMI 039719</strain>
    </source>
</reference>
<dbReference type="RefSeq" id="XP_006695013.1">
    <property type="nucleotide sequence ID" value="XM_006694950.1"/>
</dbReference>
<evidence type="ECO:0000313" key="7">
    <source>
        <dbReference type="Proteomes" id="UP000008066"/>
    </source>
</evidence>
<dbReference type="InterPro" id="IPR007247">
    <property type="entry name" value="Ureidogly_lyase"/>
</dbReference>
<evidence type="ECO:0000256" key="4">
    <source>
        <dbReference type="ARBA" id="ARBA00047684"/>
    </source>
</evidence>
<dbReference type="HOGENOM" id="CLU_070848_0_0_1"/>
<evidence type="ECO:0000313" key="6">
    <source>
        <dbReference type="EMBL" id="EGS20128.1"/>
    </source>
</evidence>
<dbReference type="STRING" id="759272.G0S9L7"/>
<protein>
    <recommendedName>
        <fullName evidence="8">Ureidoglycolate hydrolase-like protein</fullName>
    </recommendedName>
</protein>
<dbReference type="OMA" id="DCQEVAF"/>
<dbReference type="EMBL" id="GL988043">
    <property type="protein sequence ID" value="EGS20128.1"/>
    <property type="molecule type" value="Genomic_DNA"/>
</dbReference>
<gene>
    <name evidence="6" type="ORF">CTHT_0046340</name>
</gene>
<evidence type="ECO:0000256" key="1">
    <source>
        <dbReference type="ARBA" id="ARBA00011738"/>
    </source>
</evidence>
<comment type="subunit">
    <text evidence="1">Homodimer.</text>
</comment>
<dbReference type="GO" id="GO:0050385">
    <property type="term" value="F:ureidoglycolate lyase activity"/>
    <property type="evidence" value="ECO:0007669"/>
    <property type="project" value="UniProtKB-EC"/>
</dbReference>
<evidence type="ECO:0000256" key="3">
    <source>
        <dbReference type="ARBA" id="ARBA00023239"/>
    </source>
</evidence>
<feature type="region of interest" description="Disordered" evidence="5">
    <location>
        <begin position="153"/>
        <end position="190"/>
    </location>
</feature>
<dbReference type="OrthoDB" id="10266039at2759"/>
<sequence length="277" mass="29045">MSSPIMLQFSGPPIVIEAIPLTREAFAPFGDVIENPRPTTNPSSFSSLPLLSRSSLPFNPVPANQGSAIKYQHVSRPINLYSQAPSGRPGEPVMNIFVCAARVPLPPTAEGPPSEFHVSILERHPYTTQTFTPLTADPSARYLVIVAPTLPPDSPGAANLSSDGPDAEPSPALPTPASIPSGASYPRPLPGPGMPDLKQMRAYVATASQAVTYGAGTWHAPMVALGMEGTAVDFVVSQFANGVVVEDCQEVVFGPGVTVKVPPSAVSGKREARAFKL</sequence>
<dbReference type="KEGG" id="cthr:CTHT_0046340"/>
<dbReference type="Pfam" id="PF04115">
    <property type="entry name" value="Ureidogly_lyase"/>
    <property type="match status" value="1"/>
</dbReference>
<dbReference type="InterPro" id="IPR024060">
    <property type="entry name" value="Ureidoglycolate_lyase_dom_sf"/>
</dbReference>